<feature type="domain" description="HTH marR-type" evidence="4">
    <location>
        <begin position="15"/>
        <end position="146"/>
    </location>
</feature>
<dbReference type="PROSITE" id="PS50995">
    <property type="entry name" value="HTH_MARR_2"/>
    <property type="match status" value="1"/>
</dbReference>
<evidence type="ECO:0000256" key="3">
    <source>
        <dbReference type="ARBA" id="ARBA00023163"/>
    </source>
</evidence>
<reference evidence="5 6" key="1">
    <citation type="journal article" date="2019" name="Environ. Microbiol.">
        <title>An active ?-lactamase is a part of an orchestrated cell wall stress resistance network of Bacillus subtilis and related rhizosphere species.</title>
        <authorList>
            <person name="Bucher T."/>
            <person name="Keren-Paz A."/>
            <person name="Hausser J."/>
            <person name="Olender T."/>
            <person name="Cytryn E."/>
            <person name="Kolodkin-Gal I."/>
        </authorList>
    </citation>
    <scope>NUCLEOTIDE SEQUENCE [LARGE SCALE GENOMIC DNA]</scope>
    <source>
        <strain evidence="5 6">I4</strain>
    </source>
</reference>
<evidence type="ECO:0000256" key="1">
    <source>
        <dbReference type="ARBA" id="ARBA00023015"/>
    </source>
</evidence>
<keyword evidence="3" id="KW-0804">Transcription</keyword>
<dbReference type="InterPro" id="IPR036390">
    <property type="entry name" value="WH_DNA-bd_sf"/>
</dbReference>
<dbReference type="OrthoDB" id="2896162at2"/>
<dbReference type="InterPro" id="IPR036388">
    <property type="entry name" value="WH-like_DNA-bd_sf"/>
</dbReference>
<dbReference type="GO" id="GO:0003700">
    <property type="term" value="F:DNA-binding transcription factor activity"/>
    <property type="evidence" value="ECO:0007669"/>
    <property type="project" value="InterPro"/>
</dbReference>
<dbReference type="Gene3D" id="1.10.10.10">
    <property type="entry name" value="Winged helix-like DNA-binding domain superfamily/Winged helix DNA-binding domain"/>
    <property type="match status" value="1"/>
</dbReference>
<dbReference type="EMBL" id="SZNT01000131">
    <property type="protein sequence ID" value="TKH11981.1"/>
    <property type="molecule type" value="Genomic_DNA"/>
</dbReference>
<dbReference type="PANTHER" id="PTHR42756:SF1">
    <property type="entry name" value="TRANSCRIPTIONAL REPRESSOR OF EMRAB OPERON"/>
    <property type="match status" value="1"/>
</dbReference>
<sequence length="150" mass="17487">MDWSTIIKENHMTNPTQLFHQYLQVSRSLVSKMNEQITALEIYHNQWTILNYLKNCGYSTIPDICSYLDVDSVIITRSVNSMEQNNMIKQVPGKDEQEKRIELTPRGKEVHTKCLKIAEKIEGKALEGITEEEQEVFFQTVLKILNNIRN</sequence>
<dbReference type="SUPFAM" id="SSF46785">
    <property type="entry name" value="Winged helix' DNA-binding domain"/>
    <property type="match status" value="1"/>
</dbReference>
<proteinExistence type="predicted"/>
<keyword evidence="2" id="KW-0238">DNA-binding</keyword>
<dbReference type="InterPro" id="IPR000835">
    <property type="entry name" value="HTH_MarR-typ"/>
</dbReference>
<dbReference type="Pfam" id="PF13463">
    <property type="entry name" value="HTH_27"/>
    <property type="match status" value="1"/>
</dbReference>
<protein>
    <submittedName>
        <fullName evidence="5">Winged helix-turn-helix transcriptional regulator</fullName>
    </submittedName>
</protein>
<evidence type="ECO:0000313" key="6">
    <source>
        <dbReference type="Proteomes" id="UP000309170"/>
    </source>
</evidence>
<evidence type="ECO:0000313" key="5">
    <source>
        <dbReference type="EMBL" id="TKH11981.1"/>
    </source>
</evidence>
<dbReference type="AlphaFoldDB" id="A0A9X8ZHZ1"/>
<name>A0A9X8ZHZ1_9BACI</name>
<evidence type="ECO:0000256" key="2">
    <source>
        <dbReference type="ARBA" id="ARBA00023125"/>
    </source>
</evidence>
<organism evidence="5 6">
    <name type="scientific">Peribacillus simplex</name>
    <dbReference type="NCBI Taxonomy" id="1478"/>
    <lineage>
        <taxon>Bacteria</taxon>
        <taxon>Bacillati</taxon>
        <taxon>Bacillota</taxon>
        <taxon>Bacilli</taxon>
        <taxon>Bacillales</taxon>
        <taxon>Bacillaceae</taxon>
        <taxon>Peribacillus</taxon>
    </lineage>
</organism>
<dbReference type="SMART" id="SM00347">
    <property type="entry name" value="HTH_MARR"/>
    <property type="match status" value="1"/>
</dbReference>
<dbReference type="PANTHER" id="PTHR42756">
    <property type="entry name" value="TRANSCRIPTIONAL REGULATOR, MARR"/>
    <property type="match status" value="1"/>
</dbReference>
<accession>A0A9X8ZHZ1</accession>
<keyword evidence="1" id="KW-0805">Transcription regulation</keyword>
<gene>
    <name evidence="5" type="ORF">FC678_10685</name>
</gene>
<dbReference type="GO" id="GO:0003677">
    <property type="term" value="F:DNA binding"/>
    <property type="evidence" value="ECO:0007669"/>
    <property type="project" value="UniProtKB-KW"/>
</dbReference>
<evidence type="ECO:0000259" key="4">
    <source>
        <dbReference type="PROSITE" id="PS50995"/>
    </source>
</evidence>
<comment type="caution">
    <text evidence="5">The sequence shown here is derived from an EMBL/GenBank/DDBJ whole genome shotgun (WGS) entry which is preliminary data.</text>
</comment>
<dbReference type="Proteomes" id="UP000309170">
    <property type="component" value="Unassembled WGS sequence"/>
</dbReference>